<feature type="domain" description="K-box" evidence="7">
    <location>
        <begin position="85"/>
        <end position="183"/>
    </location>
</feature>
<keyword evidence="2" id="KW-0805">Transcription regulation</keyword>
<dbReference type="SMR" id="A0A8T3AHV7"/>
<dbReference type="SMART" id="SM00432">
    <property type="entry name" value="MADS"/>
    <property type="match status" value="1"/>
</dbReference>
<dbReference type="Pfam" id="PF01486">
    <property type="entry name" value="K-box"/>
    <property type="match status" value="1"/>
</dbReference>
<dbReference type="OrthoDB" id="1898716at2759"/>
<evidence type="ECO:0000256" key="1">
    <source>
        <dbReference type="ARBA" id="ARBA00004123"/>
    </source>
</evidence>
<dbReference type="GO" id="GO:0000977">
    <property type="term" value="F:RNA polymerase II transcription regulatory region sequence-specific DNA binding"/>
    <property type="evidence" value="ECO:0007669"/>
    <property type="project" value="InterPro"/>
</dbReference>
<keyword evidence="4" id="KW-0804">Transcription</keyword>
<dbReference type="Gene3D" id="3.40.1810.10">
    <property type="entry name" value="Transcription factor, MADS-box"/>
    <property type="match status" value="1"/>
</dbReference>
<reference evidence="8" key="1">
    <citation type="journal article" date="2022" name="Front. Genet.">
        <title>Chromosome-Scale Assembly of the Dendrobium nobile Genome Provides Insights Into the Molecular Mechanism of the Biosynthesis of the Medicinal Active Ingredient of Dendrobium.</title>
        <authorList>
            <person name="Xu Q."/>
            <person name="Niu S.-C."/>
            <person name="Li K.-L."/>
            <person name="Zheng P.-J."/>
            <person name="Zhang X.-J."/>
            <person name="Jia Y."/>
            <person name="Liu Y."/>
            <person name="Niu Y.-X."/>
            <person name="Yu L.-H."/>
            <person name="Chen D.-F."/>
            <person name="Zhang G.-Q."/>
        </authorList>
    </citation>
    <scope>NUCLEOTIDE SEQUENCE</scope>
    <source>
        <tissue evidence="8">Leaf</tissue>
    </source>
</reference>
<dbReference type="PROSITE" id="PS50066">
    <property type="entry name" value="MADS_BOX_2"/>
    <property type="match status" value="1"/>
</dbReference>
<dbReference type="Proteomes" id="UP000829196">
    <property type="component" value="Unassembled WGS sequence"/>
</dbReference>
<evidence type="ECO:0000256" key="4">
    <source>
        <dbReference type="ARBA" id="ARBA00023163"/>
    </source>
</evidence>
<dbReference type="InterPro" id="IPR036879">
    <property type="entry name" value="TF_MADSbox_sf"/>
</dbReference>
<dbReference type="GO" id="GO:0005634">
    <property type="term" value="C:nucleus"/>
    <property type="evidence" value="ECO:0007669"/>
    <property type="project" value="UniProtKB-SubCell"/>
</dbReference>
<name>A0A8T3AHV7_DENNO</name>
<sequence>MGRGKIEIKRIENTSNRQVTFSKRRGGLLKKAHELAVLTDARIGLIVYSASGKLYQYQSPGSSMEEIIDRFLKAENIQCENRNIHQQLHCEITKIRHETDRLQLSLKQITGEDLTGLTVNDLNQLEEQLEFSVGKVRTRKNELLNQQLENLHRKEHILLDENSYLCKAVMFEHHVMMEQQHEIEEQKDREIREMGFLEPFGQILDDSRSLLHLGPEIHPFQLQPIQPNLQEAELHGHRRQLW</sequence>
<comment type="subcellular location">
    <subcellularLocation>
        <location evidence="1">Nucleus</location>
    </subcellularLocation>
</comment>
<dbReference type="GO" id="GO:0045944">
    <property type="term" value="P:positive regulation of transcription by RNA polymerase II"/>
    <property type="evidence" value="ECO:0007669"/>
    <property type="project" value="InterPro"/>
</dbReference>
<dbReference type="PRINTS" id="PR00404">
    <property type="entry name" value="MADSDOMAIN"/>
</dbReference>
<protein>
    <submittedName>
        <fullName evidence="8">Uncharacterized protein</fullName>
    </submittedName>
</protein>
<dbReference type="CDD" id="cd00265">
    <property type="entry name" value="MADS_MEF2_like"/>
    <property type="match status" value="1"/>
</dbReference>
<evidence type="ECO:0000313" key="8">
    <source>
        <dbReference type="EMBL" id="KAI0495611.1"/>
    </source>
</evidence>
<keyword evidence="9" id="KW-1185">Reference proteome</keyword>
<feature type="domain" description="MADS-box" evidence="6">
    <location>
        <begin position="1"/>
        <end position="61"/>
    </location>
</feature>
<comment type="caution">
    <text evidence="8">The sequence shown here is derived from an EMBL/GenBank/DDBJ whole genome shotgun (WGS) entry which is preliminary data.</text>
</comment>
<dbReference type="InterPro" id="IPR050142">
    <property type="entry name" value="MADS-box/MEF2_TF"/>
</dbReference>
<gene>
    <name evidence="8" type="ORF">KFK09_021913</name>
</gene>
<evidence type="ECO:0000313" key="9">
    <source>
        <dbReference type="Proteomes" id="UP000829196"/>
    </source>
</evidence>
<dbReference type="InterPro" id="IPR002100">
    <property type="entry name" value="TF_MADSbox"/>
</dbReference>
<evidence type="ECO:0000259" key="6">
    <source>
        <dbReference type="PROSITE" id="PS50066"/>
    </source>
</evidence>
<organism evidence="8 9">
    <name type="scientific">Dendrobium nobile</name>
    <name type="common">Orchid</name>
    <dbReference type="NCBI Taxonomy" id="94219"/>
    <lineage>
        <taxon>Eukaryota</taxon>
        <taxon>Viridiplantae</taxon>
        <taxon>Streptophyta</taxon>
        <taxon>Embryophyta</taxon>
        <taxon>Tracheophyta</taxon>
        <taxon>Spermatophyta</taxon>
        <taxon>Magnoliopsida</taxon>
        <taxon>Liliopsida</taxon>
        <taxon>Asparagales</taxon>
        <taxon>Orchidaceae</taxon>
        <taxon>Epidendroideae</taxon>
        <taxon>Malaxideae</taxon>
        <taxon>Dendrobiinae</taxon>
        <taxon>Dendrobium</taxon>
    </lineage>
</organism>
<dbReference type="PROSITE" id="PS00350">
    <property type="entry name" value="MADS_BOX_1"/>
    <property type="match status" value="1"/>
</dbReference>
<dbReference type="GO" id="GO:0046983">
    <property type="term" value="F:protein dimerization activity"/>
    <property type="evidence" value="ECO:0007669"/>
    <property type="project" value="InterPro"/>
</dbReference>
<dbReference type="Pfam" id="PF00319">
    <property type="entry name" value="SRF-TF"/>
    <property type="match status" value="1"/>
</dbReference>
<evidence type="ECO:0000256" key="3">
    <source>
        <dbReference type="ARBA" id="ARBA00023125"/>
    </source>
</evidence>
<dbReference type="InterPro" id="IPR033896">
    <property type="entry name" value="MEF2-like_N"/>
</dbReference>
<accession>A0A8T3AHV7</accession>
<dbReference type="PANTHER" id="PTHR48019">
    <property type="entry name" value="SERUM RESPONSE FACTOR HOMOLOG"/>
    <property type="match status" value="1"/>
</dbReference>
<evidence type="ECO:0000256" key="5">
    <source>
        <dbReference type="ARBA" id="ARBA00023242"/>
    </source>
</evidence>
<dbReference type="EMBL" id="JAGYWB010000016">
    <property type="protein sequence ID" value="KAI0495611.1"/>
    <property type="molecule type" value="Genomic_DNA"/>
</dbReference>
<proteinExistence type="predicted"/>
<keyword evidence="5" id="KW-0539">Nucleus</keyword>
<evidence type="ECO:0000256" key="2">
    <source>
        <dbReference type="ARBA" id="ARBA00023015"/>
    </source>
</evidence>
<dbReference type="AlphaFoldDB" id="A0A8T3AHV7"/>
<dbReference type="GO" id="GO:0003700">
    <property type="term" value="F:DNA-binding transcription factor activity"/>
    <property type="evidence" value="ECO:0007669"/>
    <property type="project" value="InterPro"/>
</dbReference>
<dbReference type="InterPro" id="IPR002487">
    <property type="entry name" value="TF_Kbox"/>
</dbReference>
<dbReference type="SUPFAM" id="SSF55455">
    <property type="entry name" value="SRF-like"/>
    <property type="match status" value="1"/>
</dbReference>
<dbReference type="PROSITE" id="PS51297">
    <property type="entry name" value="K_BOX"/>
    <property type="match status" value="1"/>
</dbReference>
<evidence type="ECO:0000259" key="7">
    <source>
        <dbReference type="PROSITE" id="PS51297"/>
    </source>
</evidence>
<keyword evidence="3" id="KW-0238">DNA-binding</keyword>